<proteinExistence type="predicted"/>
<evidence type="ECO:0000313" key="2">
    <source>
        <dbReference type="Proteomes" id="UP000078046"/>
    </source>
</evidence>
<gene>
    <name evidence="1" type="ORF">A3Q56_07549</name>
</gene>
<keyword evidence="2" id="KW-1185">Reference proteome</keyword>
<name>A0A177ARU9_9BILA</name>
<organism evidence="1 2">
    <name type="scientific">Intoshia linei</name>
    <dbReference type="NCBI Taxonomy" id="1819745"/>
    <lineage>
        <taxon>Eukaryota</taxon>
        <taxon>Metazoa</taxon>
        <taxon>Spiralia</taxon>
        <taxon>Lophotrochozoa</taxon>
        <taxon>Mesozoa</taxon>
        <taxon>Orthonectida</taxon>
        <taxon>Rhopaluridae</taxon>
        <taxon>Intoshia</taxon>
    </lineage>
</organism>
<dbReference type="AlphaFoldDB" id="A0A177ARU9"/>
<evidence type="ECO:0000313" key="1">
    <source>
        <dbReference type="EMBL" id="OAF64736.1"/>
    </source>
</evidence>
<dbReference type="EMBL" id="LWCA01001647">
    <property type="protein sequence ID" value="OAF64736.1"/>
    <property type="molecule type" value="Genomic_DNA"/>
</dbReference>
<accession>A0A177ARU9</accession>
<comment type="caution">
    <text evidence="1">The sequence shown here is derived from an EMBL/GenBank/DDBJ whole genome shotgun (WGS) entry which is preliminary data.</text>
</comment>
<protein>
    <submittedName>
        <fullName evidence="1">Uncharacterized protein</fullName>
    </submittedName>
</protein>
<reference evidence="1 2" key="1">
    <citation type="submission" date="2016-04" db="EMBL/GenBank/DDBJ databases">
        <title>The genome of Intoshia linei affirms orthonectids as highly simplified spiralians.</title>
        <authorList>
            <person name="Mikhailov K.V."/>
            <person name="Slusarev G.S."/>
            <person name="Nikitin M.A."/>
            <person name="Logacheva M.D."/>
            <person name="Penin A."/>
            <person name="Aleoshin V."/>
            <person name="Panchin Y.V."/>
        </authorList>
    </citation>
    <scope>NUCLEOTIDE SEQUENCE [LARGE SCALE GENOMIC DNA]</scope>
    <source>
        <strain evidence="1">Intl2013</strain>
        <tissue evidence="1">Whole animal</tissue>
    </source>
</reference>
<feature type="non-terminal residue" evidence="1">
    <location>
        <position position="1"/>
    </location>
</feature>
<dbReference type="Proteomes" id="UP000078046">
    <property type="component" value="Unassembled WGS sequence"/>
</dbReference>
<sequence length="288" mass="33593">RDEFLLVLVPLSKQGSILKAANEDFGGIHVGSMIADVIKYVDNCDQCHCAKDGTFSRDYNIIKWQFNGTREKIIPNSKYKLQYIKRQSIYFISKEWDEVKIETIQNCWIKIEEHRIEVNNEYEESQIEETIEIIIENFHRYENMEFYDGPDVAPTDSTETFKILNKLEENIGQVCPKSLKAFYDVQRIDFKIKKLFNEYRVVNITSHTERGLKFIENLDNLFECAKSDSSNAIIEDLQFLEVQTQTTSYDTTASNTGKIRGSVHYLKQFLTTKSHIGSMSLSHILNYF</sequence>